<accession>A0A4Q9V339</accession>
<dbReference type="GO" id="GO:0009250">
    <property type="term" value="P:glucan biosynthetic process"/>
    <property type="evidence" value="ECO:0007669"/>
    <property type="project" value="InterPro"/>
</dbReference>
<dbReference type="Pfam" id="PF13439">
    <property type="entry name" value="Glyco_transf_4"/>
    <property type="match status" value="1"/>
</dbReference>
<feature type="domain" description="Glycosyltransferase subfamily 4-like N-terminal" evidence="4">
    <location>
        <begin position="15"/>
        <end position="182"/>
    </location>
</feature>
<dbReference type="PANTHER" id="PTHR12526">
    <property type="entry name" value="GLYCOSYLTRANSFERASE"/>
    <property type="match status" value="1"/>
</dbReference>
<proteinExistence type="predicted"/>
<dbReference type="EMBL" id="SJDT01000002">
    <property type="protein sequence ID" value="TBW22998.1"/>
    <property type="molecule type" value="Genomic_DNA"/>
</dbReference>
<keyword evidence="1" id="KW-0328">Glycosyltransferase</keyword>
<dbReference type="InterPro" id="IPR001296">
    <property type="entry name" value="Glyco_trans_1"/>
</dbReference>
<dbReference type="RefSeq" id="WP_131280219.1">
    <property type="nucleotide sequence ID" value="NZ_JBHSLR010000009.1"/>
</dbReference>
<dbReference type="OrthoDB" id="6286688at2"/>
<gene>
    <name evidence="5" type="primary">glgA</name>
    <name evidence="5" type="ORF">EZJ44_03680</name>
</gene>
<evidence type="ECO:0000256" key="2">
    <source>
        <dbReference type="ARBA" id="ARBA00022679"/>
    </source>
</evidence>
<dbReference type="CDD" id="cd03801">
    <property type="entry name" value="GT4_PimA-like"/>
    <property type="match status" value="1"/>
</dbReference>
<feature type="domain" description="Glycosyl transferase family 1" evidence="3">
    <location>
        <begin position="198"/>
        <end position="339"/>
    </location>
</feature>
<name>A0A4Q9V339_9ACTO</name>
<dbReference type="Pfam" id="PF00534">
    <property type="entry name" value="Glycos_transf_1"/>
    <property type="match status" value="1"/>
</dbReference>
<dbReference type="Gene3D" id="3.40.50.2000">
    <property type="entry name" value="Glycogen Phosphorylase B"/>
    <property type="match status" value="2"/>
</dbReference>
<reference evidence="5 6" key="1">
    <citation type="submission" date="2019-02" db="EMBL/GenBank/DDBJ databases">
        <title>Arcanobacterium bovis sp. nov., isolated from the milk of a cow with mastitis.</title>
        <authorList>
            <person name="Sammra O."/>
            <person name="Foster G."/>
            <person name="Hassan A."/>
            <person name="Alssahen M."/>
            <person name="Laemmler C."/>
            <person name="Borowiak M."/>
            <person name="Malorny B."/>
            <person name="Abdulmawjood A."/>
        </authorList>
    </citation>
    <scope>NUCLEOTIDE SEQUENCE [LARGE SCALE GENOMIC DNA]</scope>
    <source>
        <strain evidence="5 6">C605018/01/1</strain>
    </source>
</reference>
<evidence type="ECO:0000259" key="3">
    <source>
        <dbReference type="Pfam" id="PF00534"/>
    </source>
</evidence>
<evidence type="ECO:0000256" key="1">
    <source>
        <dbReference type="ARBA" id="ARBA00022676"/>
    </source>
</evidence>
<sequence>MQVHLLTREFPPFVYGGAGVHVSELAKVLKAHAQVHVHTFDGERNEEFDGITVKGYDYPEQLKDANAALRTLGVDLQMAANLGEADILHSHTWYANMAGHIGSMLHGKPHVISAHSLEPLRPWKREQLGGGYELSSWVEKTAYENAAGIVAVSRAMKDDILRCYPAIDPKKVHVIHNGIDLDSWRAPSTDEEWDEARKYFASYGLDPDAPTIIFVGRITRQKGVPGLLRALRRVPKEVQVILCAGAPDTPEIAAETKELVEKLQAERDSVVWIEDHLPHEKIVQLEACSTTFVTPSVYEPLGIVNLEAMAVGLPVVGTNTGGIPDCIDDGVTGTLVPIEQLDDGTGTPIDPEKFEADLGEALSEMCADPQRAAQMGAAGRRRVEENFSWESIAEKTMDFYREILGETRK</sequence>
<dbReference type="NCBIfam" id="TIGR02149">
    <property type="entry name" value="glgA_Coryne"/>
    <property type="match status" value="1"/>
</dbReference>
<dbReference type="SUPFAM" id="SSF53756">
    <property type="entry name" value="UDP-Glycosyltransferase/glycogen phosphorylase"/>
    <property type="match status" value="1"/>
</dbReference>
<keyword evidence="2" id="KW-0808">Transferase</keyword>
<dbReference type="AlphaFoldDB" id="A0A4Q9V339"/>
<evidence type="ECO:0000313" key="5">
    <source>
        <dbReference type="EMBL" id="TBW22998.1"/>
    </source>
</evidence>
<protein>
    <submittedName>
        <fullName evidence="5">Glycogen synthase</fullName>
    </submittedName>
</protein>
<dbReference type="Proteomes" id="UP000293036">
    <property type="component" value="Unassembled WGS sequence"/>
</dbReference>
<evidence type="ECO:0000259" key="4">
    <source>
        <dbReference type="Pfam" id="PF13439"/>
    </source>
</evidence>
<keyword evidence="6" id="KW-1185">Reference proteome</keyword>
<comment type="caution">
    <text evidence="5">The sequence shown here is derived from an EMBL/GenBank/DDBJ whole genome shotgun (WGS) entry which is preliminary data.</text>
</comment>
<dbReference type="InterPro" id="IPR028098">
    <property type="entry name" value="Glyco_trans_4-like_N"/>
</dbReference>
<evidence type="ECO:0000313" key="6">
    <source>
        <dbReference type="Proteomes" id="UP000293036"/>
    </source>
</evidence>
<dbReference type="GO" id="GO:0016757">
    <property type="term" value="F:glycosyltransferase activity"/>
    <property type="evidence" value="ECO:0007669"/>
    <property type="project" value="UniProtKB-KW"/>
</dbReference>
<dbReference type="InterPro" id="IPR011875">
    <property type="entry name" value="M1P_synthase"/>
</dbReference>
<organism evidence="5 6">
    <name type="scientific">Arcanobacterium bovis</name>
    <dbReference type="NCBI Taxonomy" id="2529275"/>
    <lineage>
        <taxon>Bacteria</taxon>
        <taxon>Bacillati</taxon>
        <taxon>Actinomycetota</taxon>
        <taxon>Actinomycetes</taxon>
        <taxon>Actinomycetales</taxon>
        <taxon>Actinomycetaceae</taxon>
        <taxon>Arcanobacterium</taxon>
    </lineage>
</organism>
<dbReference type="PANTHER" id="PTHR12526:SF590">
    <property type="entry name" value="ALPHA-MALTOSE-1-PHOSPHATE SYNTHASE"/>
    <property type="match status" value="1"/>
</dbReference>